<feature type="repeat" description="1" evidence="7">
    <location>
        <begin position="10"/>
        <end position="86"/>
    </location>
</feature>
<evidence type="ECO:0000256" key="7">
    <source>
        <dbReference type="HAMAP-Rule" id="MF_00408"/>
    </source>
</evidence>
<gene>
    <name evidence="7" type="primary">tbp</name>
    <name evidence="8" type="ORF">C2R22_19470</name>
</gene>
<keyword evidence="4 7" id="KW-0238">DNA-binding</keyword>
<evidence type="ECO:0000313" key="8">
    <source>
        <dbReference type="EMBL" id="AUV83552.1"/>
    </source>
</evidence>
<comment type="function">
    <text evidence="6 7">General factor that plays a role in the activation of archaeal genes transcribed by RNA polymerase. Binds specifically to the TATA box promoter element which lies close to the position of transcription initiation.</text>
</comment>
<evidence type="ECO:0000256" key="1">
    <source>
        <dbReference type="ARBA" id="ARBA00005560"/>
    </source>
</evidence>
<dbReference type="PRINTS" id="PR00686">
    <property type="entry name" value="TIFACTORIID"/>
</dbReference>
<accession>A0A2I8VNQ5</accession>
<dbReference type="GO" id="GO:0006352">
    <property type="term" value="P:DNA-templated transcription initiation"/>
    <property type="evidence" value="ECO:0007669"/>
    <property type="project" value="InterPro"/>
</dbReference>
<dbReference type="KEGG" id="srub:C2R22_19470"/>
<keyword evidence="9" id="KW-1185">Reference proteome</keyword>
<dbReference type="PANTHER" id="PTHR10126">
    <property type="entry name" value="TATA-BOX BINDING PROTEIN"/>
    <property type="match status" value="1"/>
</dbReference>
<dbReference type="SUPFAM" id="SSF55945">
    <property type="entry name" value="TATA-box binding protein-like"/>
    <property type="match status" value="2"/>
</dbReference>
<keyword evidence="3 7" id="KW-0805">Transcription regulation</keyword>
<dbReference type="NCBIfam" id="NF001595">
    <property type="entry name" value="PRK00394.1-5"/>
    <property type="match status" value="1"/>
</dbReference>
<evidence type="ECO:0000256" key="3">
    <source>
        <dbReference type="ARBA" id="ARBA00023015"/>
    </source>
</evidence>
<keyword evidence="5 7" id="KW-0804">Transcription</keyword>
<dbReference type="EMBL" id="CP026309">
    <property type="protein sequence ID" value="AUV83552.1"/>
    <property type="molecule type" value="Genomic_DNA"/>
</dbReference>
<dbReference type="AlphaFoldDB" id="A0A2I8VNQ5"/>
<dbReference type="Proteomes" id="UP000236584">
    <property type="component" value="Chromosome"/>
</dbReference>
<proteinExistence type="inferred from homology"/>
<dbReference type="InterPro" id="IPR033711">
    <property type="entry name" value="TBP_archaea"/>
</dbReference>
<dbReference type="CDD" id="cd04518">
    <property type="entry name" value="TBP_archaea"/>
    <property type="match status" value="1"/>
</dbReference>
<dbReference type="GeneID" id="35594320"/>
<dbReference type="HAMAP" id="MF_00408">
    <property type="entry name" value="TATA_bind_prot_arch"/>
    <property type="match status" value="1"/>
</dbReference>
<keyword evidence="2 7" id="KW-0677">Repeat</keyword>
<dbReference type="FunFam" id="3.30.310.10:FF:000010">
    <property type="entry name" value="TATA-box-binding protein"/>
    <property type="match status" value="1"/>
</dbReference>
<dbReference type="GO" id="GO:0003677">
    <property type="term" value="F:DNA binding"/>
    <property type="evidence" value="ECO:0007669"/>
    <property type="project" value="UniProtKB-KW"/>
</dbReference>
<dbReference type="FunFam" id="3.30.310.10:FF:000007">
    <property type="entry name" value="TATA-box-binding protein"/>
    <property type="match status" value="1"/>
</dbReference>
<dbReference type="NCBIfam" id="NF001593">
    <property type="entry name" value="PRK00394.1-2"/>
    <property type="match status" value="1"/>
</dbReference>
<dbReference type="NCBIfam" id="NF001597">
    <property type="entry name" value="PRK00394.2-2"/>
    <property type="match status" value="1"/>
</dbReference>
<evidence type="ECO:0000256" key="4">
    <source>
        <dbReference type="ARBA" id="ARBA00023125"/>
    </source>
</evidence>
<dbReference type="RefSeq" id="WP_103427241.1">
    <property type="nucleotide sequence ID" value="NZ_CP026309.1"/>
</dbReference>
<evidence type="ECO:0000256" key="6">
    <source>
        <dbReference type="ARBA" id="ARBA00025680"/>
    </source>
</evidence>
<organism evidence="8 9">
    <name type="scientific">Salinigranum rubrum</name>
    <dbReference type="NCBI Taxonomy" id="755307"/>
    <lineage>
        <taxon>Archaea</taxon>
        <taxon>Methanobacteriati</taxon>
        <taxon>Methanobacteriota</taxon>
        <taxon>Stenosarchaea group</taxon>
        <taxon>Halobacteria</taxon>
        <taxon>Halobacteriales</taxon>
        <taxon>Haloferacaceae</taxon>
        <taxon>Salinigranum</taxon>
    </lineage>
</organism>
<protein>
    <recommendedName>
        <fullName evidence="7">TATA-box-binding protein</fullName>
    </recommendedName>
    <alternativeName>
        <fullName evidence="7">Box A-binding protein</fullName>
        <shortName evidence="7">BAP</shortName>
    </alternativeName>
    <alternativeName>
        <fullName evidence="7">TATA sequence-binding protein</fullName>
        <shortName evidence="7">TBP</shortName>
    </alternativeName>
    <alternativeName>
        <fullName evidence="7">TATA-box factor</fullName>
    </alternativeName>
</protein>
<reference evidence="8 9" key="1">
    <citation type="submission" date="2018-01" db="EMBL/GenBank/DDBJ databases">
        <title>Complete genome sequence of Salinigranum rubrum GX10T, an extremely halophilic archaeon isolated from a marine solar saltern.</title>
        <authorList>
            <person name="Han S."/>
        </authorList>
    </citation>
    <scope>NUCLEOTIDE SEQUENCE [LARGE SCALE GENOMIC DNA]</scope>
    <source>
        <strain evidence="8 9">GX10</strain>
    </source>
</reference>
<evidence type="ECO:0000256" key="2">
    <source>
        <dbReference type="ARBA" id="ARBA00022737"/>
    </source>
</evidence>
<dbReference type="Gene3D" id="3.30.310.10">
    <property type="entry name" value="TATA-Binding Protein"/>
    <property type="match status" value="2"/>
</dbReference>
<dbReference type="Pfam" id="PF00352">
    <property type="entry name" value="TBP"/>
    <property type="match status" value="2"/>
</dbReference>
<evidence type="ECO:0000256" key="5">
    <source>
        <dbReference type="ARBA" id="ARBA00023163"/>
    </source>
</evidence>
<sequence>MRDPKETINIENVVASTGIGQELDLQSVAMDLEGADYDPEQFPGLVYRTQNPKSAALIFRSGKIVCTGAKSTDAVHESLEIVFDKLRELEIPVEDDPEITVQNIVTSADLGVSLNLNAIAIGLGLENIEYEPEQFPGLVYRISDPSVVALLFGSGKLVITGGKEPSDAEEAVDNIVSRLDELGLLDG</sequence>
<dbReference type="InterPro" id="IPR000814">
    <property type="entry name" value="TBP"/>
</dbReference>
<dbReference type="OrthoDB" id="350539at2157"/>
<dbReference type="GO" id="GO:0003700">
    <property type="term" value="F:DNA-binding transcription factor activity"/>
    <property type="evidence" value="ECO:0007669"/>
    <property type="project" value="UniProtKB-UniRule"/>
</dbReference>
<name>A0A2I8VNQ5_9EURY</name>
<comment type="caution">
    <text evidence="7">Lacks conserved residue(s) required for the propagation of feature annotation.</text>
</comment>
<dbReference type="InterPro" id="IPR012295">
    <property type="entry name" value="TBP_dom_sf"/>
</dbReference>
<comment type="similarity">
    <text evidence="1 7">Belongs to the TBP family.</text>
</comment>
<evidence type="ECO:0000313" key="9">
    <source>
        <dbReference type="Proteomes" id="UP000236584"/>
    </source>
</evidence>